<comment type="similarity">
    <text evidence="1">Belongs to the peptidase C40 family.</text>
</comment>
<dbReference type="RefSeq" id="WP_047765713.1">
    <property type="nucleotide sequence ID" value="NZ_LAQL01000017.1"/>
</dbReference>
<dbReference type="InterPro" id="IPR041382">
    <property type="entry name" value="SH3_16"/>
</dbReference>
<evidence type="ECO:0000259" key="5">
    <source>
        <dbReference type="PROSITE" id="PS51935"/>
    </source>
</evidence>
<keyword evidence="7" id="KW-1185">Reference proteome</keyword>
<dbReference type="InterPro" id="IPR051794">
    <property type="entry name" value="PG_Endopeptidase_C40"/>
</dbReference>
<keyword evidence="4" id="KW-0788">Thiol protease</keyword>
<dbReference type="GO" id="GO:0006508">
    <property type="term" value="P:proteolysis"/>
    <property type="evidence" value="ECO:0007669"/>
    <property type="project" value="UniProtKB-KW"/>
</dbReference>
<dbReference type="Gene3D" id="3.90.1720.10">
    <property type="entry name" value="endopeptidase domain like (from Nostoc punctiforme)"/>
    <property type="match status" value="1"/>
</dbReference>
<dbReference type="Proteomes" id="UP000035444">
    <property type="component" value="Unassembled WGS sequence"/>
</dbReference>
<evidence type="ECO:0000256" key="2">
    <source>
        <dbReference type="ARBA" id="ARBA00022670"/>
    </source>
</evidence>
<accession>A0A0H2MAT9</accession>
<dbReference type="SUPFAM" id="SSF54001">
    <property type="entry name" value="Cysteine proteinases"/>
    <property type="match status" value="1"/>
</dbReference>
<organism evidence="6 7">
    <name type="scientific">Kiloniella spongiae</name>
    <dbReference type="NCBI Taxonomy" id="1489064"/>
    <lineage>
        <taxon>Bacteria</taxon>
        <taxon>Pseudomonadati</taxon>
        <taxon>Pseudomonadota</taxon>
        <taxon>Alphaproteobacteria</taxon>
        <taxon>Rhodospirillales</taxon>
        <taxon>Kiloniellaceae</taxon>
        <taxon>Kiloniella</taxon>
    </lineage>
</organism>
<sequence>MSQKLDPRLHPVREDLAAEYLRNKVEAPKFSKGYAAQVSKGIVPLRRHPADEAGQDTELLFGEKVTIYEEKNGWAWVQNAKDSYVGYISADILSREVRQTTHRVKALRTYLYPQPDMKIPPIDMLSMESTVLALKEEGRYTQIQGGGWIFTDHICSLETKALNHVDIAYQFLGTPYFWGGKSSVGIDCSGLVQVALSASGINTQRDTYIQETTAGFPVNSEQCTEGDLVYWPGHVAIALDKENAIHATANSMDVIIEPIAHITERVKMETGGTGITAIKRVSAS</sequence>
<dbReference type="Gene3D" id="2.30.30.40">
    <property type="entry name" value="SH3 Domains"/>
    <property type="match status" value="1"/>
</dbReference>
<dbReference type="PROSITE" id="PS51935">
    <property type="entry name" value="NLPC_P60"/>
    <property type="match status" value="1"/>
</dbReference>
<name>A0A0H2MAT9_9PROT</name>
<dbReference type="Pfam" id="PF00877">
    <property type="entry name" value="NLPC_P60"/>
    <property type="match status" value="1"/>
</dbReference>
<comment type="caution">
    <text evidence="6">The sequence shown here is derived from an EMBL/GenBank/DDBJ whole genome shotgun (WGS) entry which is preliminary data.</text>
</comment>
<dbReference type="OrthoDB" id="9813368at2"/>
<dbReference type="Pfam" id="PF18348">
    <property type="entry name" value="SH3_16"/>
    <property type="match status" value="1"/>
</dbReference>
<dbReference type="InterPro" id="IPR038765">
    <property type="entry name" value="Papain-like_cys_pep_sf"/>
</dbReference>
<evidence type="ECO:0000256" key="1">
    <source>
        <dbReference type="ARBA" id="ARBA00007074"/>
    </source>
</evidence>
<reference evidence="6 7" key="1">
    <citation type="submission" date="2015-03" db="EMBL/GenBank/DDBJ databases">
        <title>Genome Sequence of Kiloniella spongiae MEBiC09566, isolated from a marine sponge.</title>
        <authorList>
            <person name="Shao Z."/>
            <person name="Wang L."/>
            <person name="Li X."/>
        </authorList>
    </citation>
    <scope>NUCLEOTIDE SEQUENCE [LARGE SCALE GENOMIC DNA]</scope>
    <source>
        <strain evidence="6 7">MEBiC09566</strain>
    </source>
</reference>
<evidence type="ECO:0000313" key="6">
    <source>
        <dbReference type="EMBL" id="KLN59301.1"/>
    </source>
</evidence>
<protein>
    <recommendedName>
        <fullName evidence="5">NlpC/P60 domain-containing protein</fullName>
    </recommendedName>
</protein>
<evidence type="ECO:0000313" key="7">
    <source>
        <dbReference type="Proteomes" id="UP000035444"/>
    </source>
</evidence>
<keyword evidence="2" id="KW-0645">Protease</keyword>
<dbReference type="InterPro" id="IPR000064">
    <property type="entry name" value="NLP_P60_dom"/>
</dbReference>
<dbReference type="GO" id="GO:0008234">
    <property type="term" value="F:cysteine-type peptidase activity"/>
    <property type="evidence" value="ECO:0007669"/>
    <property type="project" value="UniProtKB-KW"/>
</dbReference>
<dbReference type="STRING" id="1489064.WH96_18490"/>
<proteinExistence type="inferred from homology"/>
<evidence type="ECO:0000256" key="4">
    <source>
        <dbReference type="ARBA" id="ARBA00022807"/>
    </source>
</evidence>
<evidence type="ECO:0000256" key="3">
    <source>
        <dbReference type="ARBA" id="ARBA00022801"/>
    </source>
</evidence>
<dbReference type="PANTHER" id="PTHR47359:SF3">
    <property type="entry name" value="NLP_P60 DOMAIN-CONTAINING PROTEIN-RELATED"/>
    <property type="match status" value="1"/>
</dbReference>
<feature type="domain" description="NlpC/P60" evidence="5">
    <location>
        <begin position="158"/>
        <end position="282"/>
    </location>
</feature>
<keyword evidence="3" id="KW-0378">Hydrolase</keyword>
<dbReference type="EMBL" id="LAQL01000017">
    <property type="protein sequence ID" value="KLN59301.1"/>
    <property type="molecule type" value="Genomic_DNA"/>
</dbReference>
<gene>
    <name evidence="6" type="ORF">WH96_18490</name>
</gene>
<dbReference type="PANTHER" id="PTHR47359">
    <property type="entry name" value="PEPTIDOGLYCAN DL-ENDOPEPTIDASE CWLO"/>
    <property type="match status" value="1"/>
</dbReference>
<dbReference type="AlphaFoldDB" id="A0A0H2MAT9"/>